<dbReference type="InterPro" id="IPR025422">
    <property type="entry name" value="TGA_domain"/>
</dbReference>
<evidence type="ECO:0000259" key="2">
    <source>
        <dbReference type="PROSITE" id="PS51806"/>
    </source>
</evidence>
<dbReference type="Pfam" id="PF14144">
    <property type="entry name" value="DOG1"/>
    <property type="match status" value="1"/>
</dbReference>
<name>A0A6A4NQS0_LUPAL</name>
<dbReference type="PROSITE" id="PS51806">
    <property type="entry name" value="DOG1"/>
    <property type="match status" value="1"/>
</dbReference>
<dbReference type="GO" id="GO:0043565">
    <property type="term" value="F:sequence-specific DNA binding"/>
    <property type="evidence" value="ECO:0007669"/>
    <property type="project" value="InterPro"/>
</dbReference>
<feature type="coiled-coil region" evidence="1">
    <location>
        <begin position="153"/>
        <end position="180"/>
    </location>
</feature>
<accession>A0A6A4NQS0</accession>
<feature type="domain" description="DOG1" evidence="2">
    <location>
        <begin position="47"/>
        <end position="282"/>
    </location>
</feature>
<comment type="caution">
    <text evidence="3">The sequence shown here is derived from an EMBL/GenBank/DDBJ whole genome shotgun (WGS) entry which is preliminary data.</text>
</comment>
<dbReference type="EMBL" id="WOCE01000018">
    <property type="protein sequence ID" value="KAE9594513.1"/>
    <property type="molecule type" value="Genomic_DNA"/>
</dbReference>
<dbReference type="OrthoDB" id="1895294at2759"/>
<protein>
    <submittedName>
        <fullName evidence="3">Putative transcription factor TGA like domain-containing protein</fullName>
    </submittedName>
</protein>
<proteinExistence type="predicted"/>
<dbReference type="InterPro" id="IPR051886">
    <property type="entry name" value="Seed_Dev/Stress_Resp_Reg"/>
</dbReference>
<keyword evidence="1" id="KW-0175">Coiled coil</keyword>
<sequence>MHLFPFPTVSSYPSSICSLFSSTLKTHTLSLSLFFILNTNMNNNPVVEKFSQFYHNWVLKLEEILHLLLEISKKRSNENGEQEMLVLVSKVTSHIKEYYTMKWGAAHEDVLVFFSPVWLNPLENAYLWVTGWKPSTVFKLMESLNKTTTFNMTEEQEKKIEVLRMRIRMEEEKVESEMERKQVALADRKMVELARMCSRVRNDGGGGGGGGDVVVVAEKVDEAMKEVLAGLEKIMKSSDCVRLKTLKGVLDLLTPMQCVYFLAANIAMQLRLKQWNKKTDIGGSIMNHNLISD</sequence>
<dbReference type="PANTHER" id="PTHR46354">
    <property type="entry name" value="DOG1 DOMAIN-CONTAINING PROTEIN"/>
    <property type="match status" value="1"/>
</dbReference>
<organism evidence="3 4">
    <name type="scientific">Lupinus albus</name>
    <name type="common">White lupine</name>
    <name type="synonym">Lupinus termis</name>
    <dbReference type="NCBI Taxonomy" id="3870"/>
    <lineage>
        <taxon>Eukaryota</taxon>
        <taxon>Viridiplantae</taxon>
        <taxon>Streptophyta</taxon>
        <taxon>Embryophyta</taxon>
        <taxon>Tracheophyta</taxon>
        <taxon>Spermatophyta</taxon>
        <taxon>Magnoliopsida</taxon>
        <taxon>eudicotyledons</taxon>
        <taxon>Gunneridae</taxon>
        <taxon>Pentapetalae</taxon>
        <taxon>rosids</taxon>
        <taxon>fabids</taxon>
        <taxon>Fabales</taxon>
        <taxon>Fabaceae</taxon>
        <taxon>Papilionoideae</taxon>
        <taxon>50 kb inversion clade</taxon>
        <taxon>genistoids sensu lato</taxon>
        <taxon>core genistoids</taxon>
        <taxon>Genisteae</taxon>
        <taxon>Lupinus</taxon>
    </lineage>
</organism>
<reference evidence="4" key="1">
    <citation type="journal article" date="2020" name="Nat. Commun.">
        <title>Genome sequence of the cluster root forming white lupin.</title>
        <authorList>
            <person name="Hufnagel B."/>
            <person name="Marques A."/>
            <person name="Soriano A."/>
            <person name="Marques L."/>
            <person name="Divol F."/>
            <person name="Doumas P."/>
            <person name="Sallet E."/>
            <person name="Mancinotti D."/>
            <person name="Carrere S."/>
            <person name="Marande W."/>
            <person name="Arribat S."/>
            <person name="Keller J."/>
            <person name="Huneau C."/>
            <person name="Blein T."/>
            <person name="Aime D."/>
            <person name="Laguerre M."/>
            <person name="Taylor J."/>
            <person name="Schubert V."/>
            <person name="Nelson M."/>
            <person name="Geu-Flores F."/>
            <person name="Crespi M."/>
            <person name="Gallardo-Guerrero K."/>
            <person name="Delaux P.-M."/>
            <person name="Salse J."/>
            <person name="Berges H."/>
            <person name="Guyot R."/>
            <person name="Gouzy J."/>
            <person name="Peret B."/>
        </authorList>
    </citation>
    <scope>NUCLEOTIDE SEQUENCE [LARGE SCALE GENOMIC DNA]</scope>
    <source>
        <strain evidence="4">cv. Amiga</strain>
    </source>
</reference>
<dbReference type="PANTHER" id="PTHR46354:SF2">
    <property type="entry name" value="PROTEIN DOG1-LIKE 4"/>
    <property type="match status" value="1"/>
</dbReference>
<dbReference type="AlphaFoldDB" id="A0A6A4NQS0"/>
<evidence type="ECO:0000313" key="4">
    <source>
        <dbReference type="Proteomes" id="UP000447434"/>
    </source>
</evidence>
<dbReference type="Proteomes" id="UP000447434">
    <property type="component" value="Chromosome 18"/>
</dbReference>
<evidence type="ECO:0000256" key="1">
    <source>
        <dbReference type="SAM" id="Coils"/>
    </source>
</evidence>
<dbReference type="GO" id="GO:0006351">
    <property type="term" value="P:DNA-templated transcription"/>
    <property type="evidence" value="ECO:0007669"/>
    <property type="project" value="InterPro"/>
</dbReference>
<gene>
    <name evidence="3" type="ORF">Lalb_Chr18g0054581</name>
</gene>
<evidence type="ECO:0000313" key="3">
    <source>
        <dbReference type="EMBL" id="KAE9594513.1"/>
    </source>
</evidence>
<keyword evidence="4" id="KW-1185">Reference proteome</keyword>